<feature type="region of interest" description="Disordered" evidence="1">
    <location>
        <begin position="295"/>
        <end position="317"/>
    </location>
</feature>
<sequence>MYQSGGRPPKDTRESSGVVCSYGEVPVCPAMDLFVNGEVLQVVEDSLMDLGTGLLTPADERLVQSIVVTSFKNISRELHAHAPEVAGELEMMQLSELQKDSVIAAMKLVANRQVQSLGLEVARAIRDSPSADRADLLLAIETQLRPKLASLMQLKNELVPASLRTLWGSDHQWDMTLDPESVKTMRGNAREFAEDTQPATTVDLARKSFSILGGVLEEGRALIDAIKLCTRMFGSELAVPNWATSLIGKAGPRLETCELDAPMDSKLDFMKALFCPLKFGTAGLDALRAAGQMVADEDTREAKQERGSTGSNEEDRSMLVGHPPEHTLVQAPPTPAPVMVIGHPAERTRVEHSPATCKYGPMLVCPARDLFDSAEVVDLVAEGLTTVGQGSLLAEGDGALVHDIATSGMWNFSGALDEQAPEVAGHLRLLQLSEEQRDAVLASLRLLAHPRVRDLGLAVASAIRASPYGDDNALRGAVEDALRPRLREIIGLRDELVPESLQQLWGTDSLWDIAFDKQSVAAVRASRGPLAERYEPASGHMGFDAKFHGLASGVLEEACALLDVLRLCTHTFGAELRASGLRAALLGSAAQELLRCEGGAEGNAAATHSPGAQLESMKALFCPLRLGGFGLDALRAIPEMEKAAAMYRPARSSAEGGEGEGEASQASARPACSYEASPVCPASDLFEDMQVQAVVIASLMRVGTAVLHRDEDDEVVRYTAAECFRNIYKSMADAAPEAKSQLETLQLSQLQKNAVLTSLWLLSDFRVQAVGKQVAKAIRDSDSEEPEDVKRAIEEHMRDHVLQVQNLRDELVPAALLELWGEGHQWEMTLEADNIKAMRMVEGDFADGTVSSNAKVDLEKKTYAVFGGALEEGRALLDLVRLATRFGGEELAVPIAAASTASGEGGPKLMACSADAGETQEDFMKALYCPLKYGAQGLDALRAVAEITREMGKDELGRAASSHSHIGHPPEHPRSGEHDTGPSPQASTRCVYSQVDQCSVPDLFESPELLEVAAVGIMRVGHGLLAPADIGAVRDAVATGFANISKNLVAGNPLLASADRTRLDKDGMHAVLTSLWLVSDERVEDIGRAVAQAIESSSSADKDQLKQRIADALQDQHQVMADVRAELIPEALLQLWRQGPKWAFALSDENIKSLRGGTGDFLGGDPSMLGAVDVPGKSFAILGGVLEEGRAVIDIISLLTGLFTNGDGLSAWDDELAGKVSLSFDSCQRTVRSSAPLDFMQSLFCPLKFGVLGLDALRALADAAAAAAPRPEASLAGEVPHPAAPHRGGEPTCAHSGLPMCVMLDLFEHPEVVDVAAGIVLRVGRGMFVGHDDRAMVREVVAASFRNISEQLQARVPDVAGEMKKLLLSELQKKAVLASMELLANEEVQSIGLDVAHGIHEAALSKEDFREVTRDFVSDFVEEKLRGRLPELVHLRKTLVPSFVRALWGNQHQWDMTLDPENIGTMLGGSGKFASAFKLESSLSTEKKHDAILGAVLELGRAFIDLIKVCTRSYGKELAIPPWATSMTGQVSPELLSCQRDLKGDEQVEAMKTLFCPLKYGSQGLEALRAMPEMEDKFVAG</sequence>
<feature type="region of interest" description="Disordered" evidence="1">
    <location>
        <begin position="955"/>
        <end position="988"/>
    </location>
</feature>
<protein>
    <submittedName>
        <fullName evidence="2">Uncharacterized protein</fullName>
    </submittedName>
</protein>
<feature type="region of interest" description="Disordered" evidence="1">
    <location>
        <begin position="648"/>
        <end position="668"/>
    </location>
</feature>
<evidence type="ECO:0000256" key="1">
    <source>
        <dbReference type="SAM" id="MobiDB-lite"/>
    </source>
</evidence>
<evidence type="ECO:0000313" key="3">
    <source>
        <dbReference type="Proteomes" id="UP001189429"/>
    </source>
</evidence>
<feature type="compositionally biased region" description="Basic and acidic residues" evidence="1">
    <location>
        <begin position="968"/>
        <end position="980"/>
    </location>
</feature>
<comment type="caution">
    <text evidence="2">The sequence shown here is derived from an EMBL/GenBank/DDBJ whole genome shotgun (WGS) entry which is preliminary data.</text>
</comment>
<keyword evidence="3" id="KW-1185">Reference proteome</keyword>
<name>A0ABN9Q5G8_9DINO</name>
<dbReference type="Proteomes" id="UP001189429">
    <property type="component" value="Unassembled WGS sequence"/>
</dbReference>
<accession>A0ABN9Q5G8</accession>
<proteinExistence type="predicted"/>
<reference evidence="2" key="1">
    <citation type="submission" date="2023-10" db="EMBL/GenBank/DDBJ databases">
        <authorList>
            <person name="Chen Y."/>
            <person name="Shah S."/>
            <person name="Dougan E. K."/>
            <person name="Thang M."/>
            <person name="Chan C."/>
        </authorList>
    </citation>
    <scope>NUCLEOTIDE SEQUENCE [LARGE SCALE GENOMIC DNA]</scope>
</reference>
<gene>
    <name evidence="2" type="ORF">PCOR1329_LOCUS8788</name>
</gene>
<dbReference type="EMBL" id="CAUYUJ010002425">
    <property type="protein sequence ID" value="CAK0800723.1"/>
    <property type="molecule type" value="Genomic_DNA"/>
</dbReference>
<evidence type="ECO:0000313" key="2">
    <source>
        <dbReference type="EMBL" id="CAK0800723.1"/>
    </source>
</evidence>
<organism evidence="2 3">
    <name type="scientific">Prorocentrum cordatum</name>
    <dbReference type="NCBI Taxonomy" id="2364126"/>
    <lineage>
        <taxon>Eukaryota</taxon>
        <taxon>Sar</taxon>
        <taxon>Alveolata</taxon>
        <taxon>Dinophyceae</taxon>
        <taxon>Prorocentrales</taxon>
        <taxon>Prorocentraceae</taxon>
        <taxon>Prorocentrum</taxon>
    </lineage>
</organism>